<dbReference type="GO" id="GO:0072686">
    <property type="term" value="C:mitotic spindle"/>
    <property type="evidence" value="ECO:0007669"/>
    <property type="project" value="InterPro"/>
</dbReference>
<dbReference type="RefSeq" id="XP_003684850.1">
    <property type="nucleotide sequence ID" value="XM_003684802.1"/>
</dbReference>
<keyword evidence="8" id="KW-0132">Cell division</keyword>
<keyword evidence="11" id="KW-0159">Chromosome partition</keyword>
<keyword evidence="15" id="KW-0131">Cell cycle</keyword>
<dbReference type="GO" id="GO:1990758">
    <property type="term" value="P:mitotic sister chromatid biorientation"/>
    <property type="evidence" value="ECO:0007669"/>
    <property type="project" value="EnsemblFungi"/>
</dbReference>
<dbReference type="Proteomes" id="UP000005666">
    <property type="component" value="Chromosome 3"/>
</dbReference>
<dbReference type="GO" id="GO:0051010">
    <property type="term" value="F:microtubule plus-end binding"/>
    <property type="evidence" value="ECO:0007669"/>
    <property type="project" value="EnsemblFungi"/>
</dbReference>
<evidence type="ECO:0000256" key="4">
    <source>
        <dbReference type="ARBA" id="ARBA00010731"/>
    </source>
</evidence>
<evidence type="ECO:0000256" key="1">
    <source>
        <dbReference type="ARBA" id="ARBA00004123"/>
    </source>
</evidence>
<name>G8BRP0_TETPH</name>
<protein>
    <recommendedName>
        <fullName evidence="5">DASH complex subunit ASK1</fullName>
    </recommendedName>
    <alternativeName>
        <fullName evidence="18">Associated with spindles and kinetochores protein 1</fullName>
    </alternativeName>
    <alternativeName>
        <fullName evidence="17">Outer kinetochore protein ASK1</fullName>
    </alternativeName>
</protein>
<dbReference type="GO" id="GO:0005874">
    <property type="term" value="C:microtubule"/>
    <property type="evidence" value="ECO:0007669"/>
    <property type="project" value="UniProtKB-KW"/>
</dbReference>
<evidence type="ECO:0000256" key="9">
    <source>
        <dbReference type="ARBA" id="ARBA00022701"/>
    </source>
</evidence>
<evidence type="ECO:0000256" key="17">
    <source>
        <dbReference type="ARBA" id="ARBA00029735"/>
    </source>
</evidence>
<dbReference type="OMA" id="EICERIM"/>
<keyword evidence="16" id="KW-0137">Centromere</keyword>
<evidence type="ECO:0000256" key="16">
    <source>
        <dbReference type="ARBA" id="ARBA00023328"/>
    </source>
</evidence>
<dbReference type="OrthoDB" id="5573898at2759"/>
<evidence type="ECO:0000313" key="22">
    <source>
        <dbReference type="Proteomes" id="UP000005666"/>
    </source>
</evidence>
<evidence type="ECO:0000256" key="15">
    <source>
        <dbReference type="ARBA" id="ARBA00023306"/>
    </source>
</evidence>
<evidence type="ECO:0000256" key="11">
    <source>
        <dbReference type="ARBA" id="ARBA00022829"/>
    </source>
</evidence>
<evidence type="ECO:0000256" key="7">
    <source>
        <dbReference type="ARBA" id="ARBA00022490"/>
    </source>
</evidence>
<keyword evidence="13" id="KW-0206">Cytoskeleton</keyword>
<evidence type="ECO:0000313" key="21">
    <source>
        <dbReference type="EMBL" id="CCE62416.1"/>
    </source>
</evidence>
<dbReference type="eggNOG" id="ENOG502S2V2">
    <property type="taxonomic scope" value="Eukaryota"/>
</dbReference>
<dbReference type="PANTHER" id="PTHR28200:SF1">
    <property type="entry name" value="DASH COMPLEX SUBUNIT ASK1"/>
    <property type="match status" value="1"/>
</dbReference>
<keyword evidence="7" id="KW-0963">Cytoplasm</keyword>
<evidence type="ECO:0000256" key="14">
    <source>
        <dbReference type="ARBA" id="ARBA00023242"/>
    </source>
</evidence>
<keyword evidence="22" id="KW-1185">Reference proteome</keyword>
<dbReference type="GO" id="GO:0051301">
    <property type="term" value="P:cell division"/>
    <property type="evidence" value="ECO:0007669"/>
    <property type="project" value="UniProtKB-KW"/>
</dbReference>
<feature type="compositionally biased region" description="Basic and acidic residues" evidence="20">
    <location>
        <begin position="123"/>
        <end position="141"/>
    </location>
</feature>
<evidence type="ECO:0000256" key="13">
    <source>
        <dbReference type="ARBA" id="ARBA00023212"/>
    </source>
</evidence>
<comment type="subunit">
    <text evidence="19">Component of the DASH complex consisting of ASK1, DAD1, DAD2, DAD3, DAD4, DAM1, DUO1, HSK3, SPC19 and SPC34, with a stoichiometry of one copy of each subunit per complex. Multiple DASH complexes oligomerize to form a ring that encircles spindle microtubules and organizes the rod-like NDC80 complexes of the outer kinetochore. DASH complex oligomerization strengthens microtubule attachments. On cytoplasmic microtubules, DASH complexes appear to form patches instead of rings.</text>
</comment>
<dbReference type="HOGENOM" id="CLU_090087_0_0_1"/>
<dbReference type="PANTHER" id="PTHR28200">
    <property type="entry name" value="DASH COMPLEX SUBUNIT ASK1"/>
    <property type="match status" value="1"/>
</dbReference>
<dbReference type="GO" id="GO:0044732">
    <property type="term" value="C:mitotic spindle pole body"/>
    <property type="evidence" value="ECO:0007669"/>
    <property type="project" value="TreeGrafter"/>
</dbReference>
<dbReference type="KEGG" id="tpf:TPHA_0C02630"/>
<dbReference type="STRING" id="1071381.G8BRP0"/>
<evidence type="ECO:0000256" key="19">
    <source>
        <dbReference type="ARBA" id="ARBA00046633"/>
    </source>
</evidence>
<evidence type="ECO:0000256" key="2">
    <source>
        <dbReference type="ARBA" id="ARBA00004186"/>
    </source>
</evidence>
<dbReference type="GO" id="GO:0042729">
    <property type="term" value="C:DASH complex"/>
    <property type="evidence" value="ECO:0007669"/>
    <property type="project" value="EnsemblFungi"/>
</dbReference>
<comment type="subcellular location">
    <subcellularLocation>
        <location evidence="3">Chromosome</location>
        <location evidence="3">Centromere</location>
        <location evidence="3">Kinetochore</location>
    </subcellularLocation>
    <subcellularLocation>
        <location evidence="2">Cytoplasm</location>
        <location evidence="2">Cytoskeleton</location>
        <location evidence="2">Spindle</location>
    </subcellularLocation>
    <subcellularLocation>
        <location evidence="1">Nucleus</location>
    </subcellularLocation>
</comment>
<evidence type="ECO:0000256" key="6">
    <source>
        <dbReference type="ARBA" id="ARBA00022454"/>
    </source>
</evidence>
<keyword evidence="14" id="KW-0539">Nucleus</keyword>
<keyword evidence="12" id="KW-0995">Kinetochore</keyword>
<dbReference type="Pfam" id="PF08655">
    <property type="entry name" value="DASH_Ask1"/>
    <property type="match status" value="1"/>
</dbReference>
<feature type="region of interest" description="Disordered" evidence="20">
    <location>
        <begin position="201"/>
        <end position="270"/>
    </location>
</feature>
<organism evidence="21 22">
    <name type="scientific">Tetrapisispora phaffii (strain ATCC 24235 / CBS 4417 / NBRC 1672 / NRRL Y-8282 / UCD 70-5)</name>
    <name type="common">Yeast</name>
    <name type="synonym">Fabospora phaffii</name>
    <dbReference type="NCBI Taxonomy" id="1071381"/>
    <lineage>
        <taxon>Eukaryota</taxon>
        <taxon>Fungi</taxon>
        <taxon>Dikarya</taxon>
        <taxon>Ascomycota</taxon>
        <taxon>Saccharomycotina</taxon>
        <taxon>Saccharomycetes</taxon>
        <taxon>Saccharomycetales</taxon>
        <taxon>Saccharomycetaceae</taxon>
        <taxon>Tetrapisispora</taxon>
    </lineage>
</organism>
<dbReference type="GeneID" id="11533445"/>
<dbReference type="GO" id="GO:0051987">
    <property type="term" value="P:positive regulation of attachment of spindle microtubules to kinetochore"/>
    <property type="evidence" value="ECO:0007669"/>
    <property type="project" value="EnsemblFungi"/>
</dbReference>
<evidence type="ECO:0000256" key="20">
    <source>
        <dbReference type="SAM" id="MobiDB-lite"/>
    </source>
</evidence>
<evidence type="ECO:0000256" key="5">
    <source>
        <dbReference type="ARBA" id="ARBA00014520"/>
    </source>
</evidence>
<dbReference type="GO" id="GO:1990976">
    <property type="term" value="P:protein transport along microtubule to mitotic spindle pole body"/>
    <property type="evidence" value="ECO:0007669"/>
    <property type="project" value="EnsemblFungi"/>
</dbReference>
<accession>G8BRP0</accession>
<proteinExistence type="inferred from homology"/>
<comment type="similarity">
    <text evidence="4">Belongs to the DASH complex ASK1 family.</text>
</comment>
<evidence type="ECO:0000256" key="10">
    <source>
        <dbReference type="ARBA" id="ARBA00022776"/>
    </source>
</evidence>
<dbReference type="EMBL" id="HE612858">
    <property type="protein sequence ID" value="CCE62416.1"/>
    <property type="molecule type" value="Genomic_DNA"/>
</dbReference>
<dbReference type="AlphaFoldDB" id="G8BRP0"/>
<feature type="compositionally biased region" description="Basic and acidic residues" evidence="20">
    <location>
        <begin position="247"/>
        <end position="258"/>
    </location>
</feature>
<feature type="region of interest" description="Disordered" evidence="20">
    <location>
        <begin position="122"/>
        <end position="188"/>
    </location>
</feature>
<dbReference type="InterPro" id="IPR013964">
    <property type="entry name" value="DASH_Ask1"/>
</dbReference>
<keyword evidence="6" id="KW-0158">Chromosome</keyword>
<reference evidence="21 22" key="1">
    <citation type="journal article" date="2011" name="Proc. Natl. Acad. Sci. U.S.A.">
        <title>Evolutionary erosion of yeast sex chromosomes by mating-type switching accidents.</title>
        <authorList>
            <person name="Gordon J.L."/>
            <person name="Armisen D."/>
            <person name="Proux-Wera E."/>
            <person name="Oheigeartaigh S.S."/>
            <person name="Byrne K.P."/>
            <person name="Wolfe K.H."/>
        </authorList>
    </citation>
    <scope>NUCLEOTIDE SEQUENCE [LARGE SCALE GENOMIC DNA]</scope>
    <source>
        <strain evidence="22">ATCC 24235 / CBS 4417 / NBRC 1672 / NRRL Y-8282 / UCD 70-5</strain>
    </source>
</reference>
<evidence type="ECO:0000256" key="3">
    <source>
        <dbReference type="ARBA" id="ARBA00004629"/>
    </source>
</evidence>
<gene>
    <name evidence="21" type="primary">TPHA0C02630</name>
    <name evidence="21" type="ordered locus">TPHA_0C02630</name>
</gene>
<keyword evidence="10" id="KW-0498">Mitosis</keyword>
<evidence type="ECO:0000256" key="12">
    <source>
        <dbReference type="ARBA" id="ARBA00022838"/>
    </source>
</evidence>
<evidence type="ECO:0000256" key="18">
    <source>
        <dbReference type="ARBA" id="ARBA00029932"/>
    </source>
</evidence>
<sequence length="270" mass="30538">MASQSPEEQLEKLEQEITIHLQKIDSNFSYCFNKITQDIVPHVQGYGEICEKIIDSSSWLMNMFQQSGNIDLNSYTKRNDELGNNTLNGNKISHNHGDTLFPSNNSTVNNNTNSGVIMVSKMPEMKPTKSNDRNSMREENSSFRQDYYTADITSDGKILKVPDSSDEENARDADMELGSESTIQRQNRKRKVSLLLQEEYGSSSVMGSPFAEKQSARKRLQTTQNEQDEVDSNQDSDRYNSSPMKESLSDHESTKEAPKPGTVIHFTTQS</sequence>
<keyword evidence="9" id="KW-0493">Microtubule</keyword>
<evidence type="ECO:0000256" key="8">
    <source>
        <dbReference type="ARBA" id="ARBA00022618"/>
    </source>
</evidence>
<dbReference type="GO" id="GO:0031116">
    <property type="term" value="P:positive regulation of microtubule polymerization"/>
    <property type="evidence" value="ECO:0007669"/>
    <property type="project" value="EnsemblFungi"/>
</dbReference>